<keyword evidence="2 3" id="KW-0378">Hydrolase</keyword>
<feature type="domain" description="Carboxylesterase type B" evidence="4">
    <location>
        <begin position="25"/>
        <end position="509"/>
    </location>
</feature>
<proteinExistence type="inferred from homology"/>
<dbReference type="STRING" id="1127673.GLIP_0114"/>
<evidence type="ECO:0000313" key="6">
    <source>
        <dbReference type="Proteomes" id="UP000006334"/>
    </source>
</evidence>
<keyword evidence="6" id="KW-1185">Reference proteome</keyword>
<dbReference type="RefSeq" id="WP_008842589.1">
    <property type="nucleotide sequence ID" value="NZ_BAEN01000004.1"/>
</dbReference>
<dbReference type="SUPFAM" id="SSF53474">
    <property type="entry name" value="alpha/beta-Hydrolases"/>
    <property type="match status" value="1"/>
</dbReference>
<evidence type="ECO:0000256" key="2">
    <source>
        <dbReference type="ARBA" id="ARBA00022801"/>
    </source>
</evidence>
<dbReference type="PROSITE" id="PS00122">
    <property type="entry name" value="CARBOXYLESTERASE_B_1"/>
    <property type="match status" value="1"/>
</dbReference>
<dbReference type="Proteomes" id="UP000006334">
    <property type="component" value="Unassembled WGS sequence"/>
</dbReference>
<dbReference type="InterPro" id="IPR002018">
    <property type="entry name" value="CarbesteraseB"/>
</dbReference>
<dbReference type="InterPro" id="IPR019826">
    <property type="entry name" value="Carboxylesterase_B_AS"/>
</dbReference>
<dbReference type="InterPro" id="IPR019819">
    <property type="entry name" value="Carboxylesterase_B_CS"/>
</dbReference>
<dbReference type="PANTHER" id="PTHR43918">
    <property type="entry name" value="ACETYLCHOLINESTERASE"/>
    <property type="match status" value="1"/>
</dbReference>
<accession>K6WWF3</accession>
<dbReference type="PROSITE" id="PS00941">
    <property type="entry name" value="CARBOXYLESTERASE_B_2"/>
    <property type="match status" value="1"/>
</dbReference>
<dbReference type="EC" id="3.1.1.-" evidence="3"/>
<sequence length="532" mass="58757">MKLSSSIWGLLFGTIITLKCNASDIQVSVDGGDISGDSIGQLSVFRGIPYAAPPVGALRWKPPHPVRPWKGVHQATKFPNQCLQKYLFDDMRFRASGVSEDCLYLNIWTPTIDKSSALPVLVYFHGGGFVAGDGSELRYDGAAMAKQGMVVVTVNYRMGIFGLFSHPELSQESTYKGSGNYTFLDQHAALNWVVENIQQFGGDPSRVTIGGESAGSISVSALMASPMSKDLIAAAIGQSGSIIGPSFHAIEMKEAEKEGQLASLKLAETLGLDKDKKLIPQLRAISAQTLFDTAFEMGFQRFSVAVDGLFFPTSPESLYATGDIAKVPLLAGVNSEEGNYAWFFGDKPVTVENYHAILKDLYPHDFDAVLHAYPAQTEEQLKQTAQDLSSDRFISFSTWNWADKVNSANEQPVYYYIYDHIRPARKVSEGGTGKHNNRGAVHSAEIEYALGNLDANPLYLWQAEDYEVSHLLHSYFVQFIKTHNPNAPELPVWPEFSNNQLLRITQSPEAESMDTLTKRYSVLRKIQTKSIQ</sequence>
<dbReference type="ESTHER" id="9alte-k6wwf3">
    <property type="family name" value="Carb_B_Bacteria"/>
</dbReference>
<gene>
    <name evidence="5" type="ORF">GLIP_0114</name>
</gene>
<dbReference type="Pfam" id="PF00135">
    <property type="entry name" value="COesterase"/>
    <property type="match status" value="1"/>
</dbReference>
<evidence type="ECO:0000313" key="5">
    <source>
        <dbReference type="EMBL" id="GAC12769.1"/>
    </source>
</evidence>
<protein>
    <recommendedName>
        <fullName evidence="3">Carboxylic ester hydrolase</fullName>
        <ecNumber evidence="3">3.1.1.-</ecNumber>
    </recommendedName>
</protein>
<name>K6WWF3_9ALTE</name>
<dbReference type="EMBL" id="BAEN01000004">
    <property type="protein sequence ID" value="GAC12769.1"/>
    <property type="molecule type" value="Genomic_DNA"/>
</dbReference>
<dbReference type="GO" id="GO:0052689">
    <property type="term" value="F:carboxylic ester hydrolase activity"/>
    <property type="evidence" value="ECO:0007669"/>
    <property type="project" value="TreeGrafter"/>
</dbReference>
<organism evidence="5 6">
    <name type="scientific">Aliiglaciecola lipolytica E3</name>
    <dbReference type="NCBI Taxonomy" id="1127673"/>
    <lineage>
        <taxon>Bacteria</taxon>
        <taxon>Pseudomonadati</taxon>
        <taxon>Pseudomonadota</taxon>
        <taxon>Gammaproteobacteria</taxon>
        <taxon>Alteromonadales</taxon>
        <taxon>Alteromonadaceae</taxon>
        <taxon>Aliiglaciecola</taxon>
    </lineage>
</organism>
<dbReference type="InterPro" id="IPR029058">
    <property type="entry name" value="AB_hydrolase_fold"/>
</dbReference>
<evidence type="ECO:0000256" key="3">
    <source>
        <dbReference type="RuleBase" id="RU361235"/>
    </source>
</evidence>
<comment type="similarity">
    <text evidence="1 3">Belongs to the type-B carboxylesterase/lipase family.</text>
</comment>
<evidence type="ECO:0000259" key="4">
    <source>
        <dbReference type="Pfam" id="PF00135"/>
    </source>
</evidence>
<dbReference type="Gene3D" id="3.40.50.1820">
    <property type="entry name" value="alpha/beta hydrolase"/>
    <property type="match status" value="1"/>
</dbReference>
<dbReference type="eggNOG" id="COG2272">
    <property type="taxonomic scope" value="Bacteria"/>
</dbReference>
<dbReference type="PANTHER" id="PTHR43918:SF4">
    <property type="entry name" value="CARBOXYLIC ESTER HYDROLASE"/>
    <property type="match status" value="1"/>
</dbReference>
<reference evidence="5 6" key="1">
    <citation type="journal article" date="2017" name="Antonie Van Leeuwenhoek">
        <title>Rhizobium rhizosphaerae sp. nov., a novel species isolated from rice rhizosphere.</title>
        <authorList>
            <person name="Zhao J.J."/>
            <person name="Zhang J."/>
            <person name="Zhang R.J."/>
            <person name="Zhang C.W."/>
            <person name="Yin H.Q."/>
            <person name="Zhang X.X."/>
        </authorList>
    </citation>
    <scope>NUCLEOTIDE SEQUENCE [LARGE SCALE GENOMIC DNA]</scope>
    <source>
        <strain evidence="5 6">E3</strain>
    </source>
</reference>
<dbReference type="OrthoDB" id="9775851at2"/>
<dbReference type="AlphaFoldDB" id="K6WWF3"/>
<evidence type="ECO:0000256" key="1">
    <source>
        <dbReference type="ARBA" id="ARBA00005964"/>
    </source>
</evidence>
<dbReference type="InterPro" id="IPR050654">
    <property type="entry name" value="AChE-related_enzymes"/>
</dbReference>
<comment type="caution">
    <text evidence="5">The sequence shown here is derived from an EMBL/GenBank/DDBJ whole genome shotgun (WGS) entry which is preliminary data.</text>
</comment>